<dbReference type="InterPro" id="IPR006680">
    <property type="entry name" value="Amidohydro-rel"/>
</dbReference>
<accession>A0A1K2I1L0</accession>
<organism evidence="2 3">
    <name type="scientific">Devosia enhydra</name>
    <dbReference type="NCBI Taxonomy" id="665118"/>
    <lineage>
        <taxon>Bacteria</taxon>
        <taxon>Pseudomonadati</taxon>
        <taxon>Pseudomonadota</taxon>
        <taxon>Alphaproteobacteria</taxon>
        <taxon>Hyphomicrobiales</taxon>
        <taxon>Devosiaceae</taxon>
        <taxon>Devosia</taxon>
    </lineage>
</organism>
<dbReference type="InterPro" id="IPR032466">
    <property type="entry name" value="Metal_Hydrolase"/>
</dbReference>
<dbReference type="Pfam" id="PF01979">
    <property type="entry name" value="Amidohydro_1"/>
    <property type="match status" value="1"/>
</dbReference>
<reference evidence="2 3" key="1">
    <citation type="submission" date="2016-11" db="EMBL/GenBank/DDBJ databases">
        <authorList>
            <person name="Jaros S."/>
            <person name="Januszkiewicz K."/>
            <person name="Wedrychowicz H."/>
        </authorList>
    </citation>
    <scope>NUCLEOTIDE SEQUENCE [LARGE SCALE GENOMIC DNA]</scope>
    <source>
        <strain evidence="2 3">ATCC 23634</strain>
    </source>
</reference>
<evidence type="ECO:0000259" key="1">
    <source>
        <dbReference type="Pfam" id="PF01979"/>
    </source>
</evidence>
<name>A0A1K2I1L0_9HYPH</name>
<dbReference type="SUPFAM" id="SSF51338">
    <property type="entry name" value="Composite domain of metallo-dependent hydrolases"/>
    <property type="match status" value="2"/>
</dbReference>
<proteinExistence type="predicted"/>
<dbReference type="STRING" id="665118.SAMN02983003_2810"/>
<dbReference type="GO" id="GO:0016810">
    <property type="term" value="F:hydrolase activity, acting on carbon-nitrogen (but not peptide) bonds"/>
    <property type="evidence" value="ECO:0007669"/>
    <property type="project" value="InterPro"/>
</dbReference>
<dbReference type="AlphaFoldDB" id="A0A1K2I1L0"/>
<dbReference type="InterPro" id="IPR051781">
    <property type="entry name" value="Metallo-dep_Hydrolase"/>
</dbReference>
<sequence length="407" mass="43808">MTQLLFINAAVLDTVAGTITPGMSVLVDGKLIKAMEKGAIDAPGATVIDLEGRTLMPGLIDCHAHLAVGGMATTALKYPSYIIAQASHWLREMINRGFTTVRDAGGADAGLRQAVEEGLFVGPRMFVSGRMISQTGGHADKRWRAAPTTSEPLVWEQERIADGVPECLKAVRDELRRGADQIKIMASGGVASQGDGIAHLQFSPEELTAMVEETARQGTYVFAHVYTDKGIRRAAEAGIRTVEHGNFLGEETARIMAERGTYLVPTLITYRMDGHYGKSVGFSEASLAKNAEVLEMGTRSLEIAAAAGVKIAYGTDLCFSPKKHQPEEFLVRAEVQKPADIIRSATVIGAEVVRMVDKLGVIKPGAFADLLVIDGNPLEDLKLFQNDGQHMAAIIKEGQFIKNTLAH</sequence>
<protein>
    <submittedName>
        <fullName evidence="2">Imidazolonepropionase</fullName>
    </submittedName>
</protein>
<dbReference type="Proteomes" id="UP000183447">
    <property type="component" value="Unassembled WGS sequence"/>
</dbReference>
<gene>
    <name evidence="2" type="ORF">SAMN02983003_2810</name>
</gene>
<dbReference type="Gene3D" id="3.20.20.140">
    <property type="entry name" value="Metal-dependent hydrolases"/>
    <property type="match status" value="1"/>
</dbReference>
<dbReference type="Gene3D" id="2.30.40.10">
    <property type="entry name" value="Urease, subunit C, domain 1"/>
    <property type="match status" value="1"/>
</dbReference>
<keyword evidence="3" id="KW-1185">Reference proteome</keyword>
<evidence type="ECO:0000313" key="3">
    <source>
        <dbReference type="Proteomes" id="UP000183447"/>
    </source>
</evidence>
<dbReference type="InterPro" id="IPR057744">
    <property type="entry name" value="OTAase-like"/>
</dbReference>
<dbReference type="OrthoDB" id="9782972at2"/>
<dbReference type="CDD" id="cd01299">
    <property type="entry name" value="Met_dep_hydrolase_A"/>
    <property type="match status" value="1"/>
</dbReference>
<dbReference type="RefSeq" id="WP_072344159.1">
    <property type="nucleotide sequence ID" value="NZ_FPKU01000002.1"/>
</dbReference>
<dbReference type="InterPro" id="IPR011059">
    <property type="entry name" value="Metal-dep_hydrolase_composite"/>
</dbReference>
<dbReference type="PANTHER" id="PTHR43135:SF3">
    <property type="entry name" value="ALPHA-D-RIBOSE 1-METHYLPHOSPHONATE 5-TRIPHOSPHATE DIPHOSPHATASE"/>
    <property type="match status" value="1"/>
</dbReference>
<dbReference type="SUPFAM" id="SSF51556">
    <property type="entry name" value="Metallo-dependent hydrolases"/>
    <property type="match status" value="1"/>
</dbReference>
<dbReference type="EMBL" id="FPKU01000002">
    <property type="protein sequence ID" value="SFZ85644.1"/>
    <property type="molecule type" value="Genomic_DNA"/>
</dbReference>
<dbReference type="PANTHER" id="PTHR43135">
    <property type="entry name" value="ALPHA-D-RIBOSE 1-METHYLPHOSPHONATE 5-TRIPHOSPHATE DIPHOSPHATASE"/>
    <property type="match status" value="1"/>
</dbReference>
<feature type="domain" description="Amidohydrolase-related" evidence="1">
    <location>
        <begin position="54"/>
        <end position="389"/>
    </location>
</feature>
<evidence type="ECO:0000313" key="2">
    <source>
        <dbReference type="EMBL" id="SFZ85644.1"/>
    </source>
</evidence>